<keyword evidence="3" id="KW-1185">Reference proteome</keyword>
<dbReference type="Pfam" id="PF08495">
    <property type="entry name" value="FIST"/>
    <property type="match status" value="1"/>
</dbReference>
<dbReference type="InterPro" id="IPR013702">
    <property type="entry name" value="FIST_domain_N"/>
</dbReference>
<organism evidence="2 3">
    <name type="scientific">Absidia repens</name>
    <dbReference type="NCBI Taxonomy" id="90262"/>
    <lineage>
        <taxon>Eukaryota</taxon>
        <taxon>Fungi</taxon>
        <taxon>Fungi incertae sedis</taxon>
        <taxon>Mucoromycota</taxon>
        <taxon>Mucoromycotina</taxon>
        <taxon>Mucoromycetes</taxon>
        <taxon>Mucorales</taxon>
        <taxon>Cunninghamellaceae</taxon>
        <taxon>Absidia</taxon>
    </lineage>
</organism>
<name>A0A1X2IDC7_9FUNG</name>
<dbReference type="AlphaFoldDB" id="A0A1X2IDC7"/>
<evidence type="ECO:0000313" key="3">
    <source>
        <dbReference type="Proteomes" id="UP000193560"/>
    </source>
</evidence>
<proteinExistence type="predicted"/>
<evidence type="ECO:0000259" key="1">
    <source>
        <dbReference type="Pfam" id="PF08495"/>
    </source>
</evidence>
<protein>
    <recommendedName>
        <fullName evidence="1">FIST domain-containing protein</fullName>
    </recommendedName>
</protein>
<dbReference type="OrthoDB" id="10251508at2759"/>
<gene>
    <name evidence="2" type="ORF">BCR42DRAFT_492992</name>
</gene>
<dbReference type="EMBL" id="MCGE01000016">
    <property type="protein sequence ID" value="ORZ13602.1"/>
    <property type="molecule type" value="Genomic_DNA"/>
</dbReference>
<reference evidence="2 3" key="1">
    <citation type="submission" date="2016-07" db="EMBL/GenBank/DDBJ databases">
        <title>Pervasive Adenine N6-methylation of Active Genes in Fungi.</title>
        <authorList>
            <consortium name="DOE Joint Genome Institute"/>
            <person name="Mondo S.J."/>
            <person name="Dannebaum R.O."/>
            <person name="Kuo R.C."/>
            <person name="Labutti K."/>
            <person name="Haridas S."/>
            <person name="Kuo A."/>
            <person name="Salamov A."/>
            <person name="Ahrendt S.R."/>
            <person name="Lipzen A."/>
            <person name="Sullivan W."/>
            <person name="Andreopoulos W.B."/>
            <person name="Clum A."/>
            <person name="Lindquist E."/>
            <person name="Daum C."/>
            <person name="Ramamoorthy G.K."/>
            <person name="Gryganskyi A."/>
            <person name="Culley D."/>
            <person name="Magnuson J.K."/>
            <person name="James T.Y."/>
            <person name="O'Malley M.A."/>
            <person name="Stajich J.E."/>
            <person name="Spatafora J.W."/>
            <person name="Visel A."/>
            <person name="Grigoriev I.V."/>
        </authorList>
    </citation>
    <scope>NUCLEOTIDE SEQUENCE [LARGE SCALE GENOMIC DNA]</scope>
    <source>
        <strain evidence="2 3">NRRL 1336</strain>
    </source>
</reference>
<comment type="caution">
    <text evidence="2">The sequence shown here is derived from an EMBL/GenBank/DDBJ whole genome shotgun (WGS) entry which is preliminary data.</text>
</comment>
<evidence type="ECO:0000313" key="2">
    <source>
        <dbReference type="EMBL" id="ORZ13602.1"/>
    </source>
</evidence>
<sequence length="451" mass="49681">MTLLTRRFLRQAGSITSQRSLWTRVSSTAPTLKACIDQCLADLPLDNKKGQPSPTVCFALISKSFQGDDYTAAIKDLTHRWGNNNTTSVMGCIVDRTASTGDDGSDGHGVNLLVGYDEHIQPFQVFDSPQRQKARSISVGRWGQVHDFDRFKYEDNTLDTLGWDSFQTISRPPQQHVHVLDNDDSTDSSSKNQQQPSFILMASDHEPDQVLHSLDQVYPTTPKLGIIGASTPFVTGEPYTFFYQGQIMHAGMIGFAAYQSSTSLISQVTVRHPDLEPLGSTFEITRARGNIILDLDDQGATRRLLDLIHQGKVAKDEAFYLSMQSDNQHEDSVVARITSGDPSRGNMAVDTTLDLHVGQKVQFMKRKAVTEGALEPRDLLNSCNDHSMVFGVVDLDHTIDAMGLAKTTNISNSHSSKHQVFGATSENGMIVGKPGRPSRLVQVPFSIITVD</sequence>
<accession>A0A1X2IDC7</accession>
<dbReference type="Proteomes" id="UP000193560">
    <property type="component" value="Unassembled WGS sequence"/>
</dbReference>
<feature type="domain" description="FIST" evidence="1">
    <location>
        <begin position="177"/>
        <end position="298"/>
    </location>
</feature>